<dbReference type="PANTHER" id="PTHR43194">
    <property type="entry name" value="HYDROLASE ALPHA/BETA FOLD FAMILY"/>
    <property type="match status" value="1"/>
</dbReference>
<accession>A0A285U5X8</accession>
<organism evidence="3 4">
    <name type="scientific">Ureibacillus acetophenoni</name>
    <dbReference type="NCBI Taxonomy" id="614649"/>
    <lineage>
        <taxon>Bacteria</taxon>
        <taxon>Bacillati</taxon>
        <taxon>Bacillota</taxon>
        <taxon>Bacilli</taxon>
        <taxon>Bacillales</taxon>
        <taxon>Caryophanaceae</taxon>
        <taxon>Ureibacillus</taxon>
    </lineage>
</organism>
<dbReference type="InterPro" id="IPR012354">
    <property type="entry name" value="Esterase_lipase"/>
</dbReference>
<dbReference type="SUPFAM" id="SSF53474">
    <property type="entry name" value="alpha/beta-Hydrolases"/>
    <property type="match status" value="1"/>
</dbReference>
<proteinExistence type="predicted"/>
<feature type="active site" description="Nucleophile" evidence="1">
    <location>
        <position position="93"/>
    </location>
</feature>
<gene>
    <name evidence="3" type="ORF">SAMN05877842_10354</name>
</gene>
<dbReference type="PIRSF" id="PIRSF017388">
    <property type="entry name" value="Esterase_lipase"/>
    <property type="match status" value="1"/>
</dbReference>
<evidence type="ECO:0000259" key="2">
    <source>
        <dbReference type="Pfam" id="PF00561"/>
    </source>
</evidence>
<evidence type="ECO:0000256" key="1">
    <source>
        <dbReference type="PIRSR" id="PIRSR017388-1"/>
    </source>
</evidence>
<feature type="active site" description="Charge relay system" evidence="1">
    <location>
        <position position="222"/>
    </location>
</feature>
<dbReference type="GO" id="GO:0052689">
    <property type="term" value="F:carboxylic ester hydrolase activity"/>
    <property type="evidence" value="ECO:0007669"/>
    <property type="project" value="InterPro"/>
</dbReference>
<protein>
    <submittedName>
        <fullName evidence="3">Esterase/lipase</fullName>
    </submittedName>
</protein>
<dbReference type="EMBL" id="OBQC01000003">
    <property type="protein sequence ID" value="SOC37123.1"/>
    <property type="molecule type" value="Genomic_DNA"/>
</dbReference>
<feature type="domain" description="AB hydrolase-1" evidence="2">
    <location>
        <begin position="17"/>
        <end position="121"/>
    </location>
</feature>
<dbReference type="InterPro" id="IPR000073">
    <property type="entry name" value="AB_hydrolase_1"/>
</dbReference>
<evidence type="ECO:0000313" key="3">
    <source>
        <dbReference type="EMBL" id="SOC37123.1"/>
    </source>
</evidence>
<dbReference type="InterPro" id="IPR050228">
    <property type="entry name" value="Carboxylesterase_BioH"/>
</dbReference>
<name>A0A285U5X8_9BACL</name>
<feature type="active site" description="Charge relay system" evidence="1">
    <location>
        <position position="192"/>
    </location>
</feature>
<dbReference type="Gene3D" id="3.40.50.1820">
    <property type="entry name" value="alpha/beta hydrolase"/>
    <property type="match status" value="1"/>
</dbReference>
<dbReference type="OrthoDB" id="9800213at2"/>
<dbReference type="AlphaFoldDB" id="A0A285U5X8"/>
<evidence type="ECO:0000313" key="4">
    <source>
        <dbReference type="Proteomes" id="UP000219252"/>
    </source>
</evidence>
<dbReference type="Pfam" id="PF00561">
    <property type="entry name" value="Abhydrolase_1"/>
    <property type="match status" value="1"/>
</dbReference>
<dbReference type="RefSeq" id="WP_097148709.1">
    <property type="nucleotide sequence ID" value="NZ_OBQC01000003.1"/>
</dbReference>
<dbReference type="Proteomes" id="UP000219252">
    <property type="component" value="Unassembled WGS sequence"/>
</dbReference>
<reference evidence="4" key="1">
    <citation type="submission" date="2017-08" db="EMBL/GenBank/DDBJ databases">
        <authorList>
            <person name="Varghese N."/>
            <person name="Submissions S."/>
        </authorList>
    </citation>
    <scope>NUCLEOTIDE SEQUENCE [LARGE SCALE GENOMIC DNA]</scope>
    <source>
        <strain evidence="4">JC23</strain>
    </source>
</reference>
<sequence length="252" mass="29089">MNEIHPNDIYLKGNKVAILLLHSFTSSAKEMRGLANYLHEHGFSCYAPNYKGHGESPDRLFQSSVEEAWETAEEAIQFLQKEGYENIIVVGQSLGGVMALRLASKSICKAIVTISAPIFERPIETLEDRMRHYTNRYYRKKNKTEEWIEVYINQHFPRPVHKLKDLQQFILKTQTVLNGVTKPILLAKGGMDDQVFQESIDLIESSVQSSFKRKTTYTNSGHLITMDKDRERLFLDIQLFVEQVLKSEKIYS</sequence>
<dbReference type="PANTHER" id="PTHR43194:SF2">
    <property type="entry name" value="PEROXISOMAL MEMBRANE PROTEIN LPX1"/>
    <property type="match status" value="1"/>
</dbReference>
<keyword evidence="4" id="KW-1185">Reference proteome</keyword>
<dbReference type="InterPro" id="IPR029058">
    <property type="entry name" value="AB_hydrolase_fold"/>
</dbReference>